<protein>
    <submittedName>
        <fullName evidence="1">Uncharacterized protein</fullName>
    </submittedName>
</protein>
<evidence type="ECO:0000313" key="1">
    <source>
        <dbReference type="EMBL" id="CAA6807711.1"/>
    </source>
</evidence>
<dbReference type="EMBL" id="CACVAS010000047">
    <property type="protein sequence ID" value="CAA6807711.1"/>
    <property type="molecule type" value="Genomic_DNA"/>
</dbReference>
<reference evidence="1" key="1">
    <citation type="submission" date="2020-01" db="EMBL/GenBank/DDBJ databases">
        <authorList>
            <person name="Meier V. D."/>
            <person name="Meier V D."/>
        </authorList>
    </citation>
    <scope>NUCLEOTIDE SEQUENCE</scope>
    <source>
        <strain evidence="1">HLG_WM_MAG_01</strain>
    </source>
</reference>
<name>A0A6S6SXH0_9BACT</name>
<accession>A0A6S6SXH0</accession>
<proteinExistence type="predicted"/>
<gene>
    <name evidence="1" type="ORF">HELGO_WM3325</name>
</gene>
<sequence>MRVFECATTNGRVFRVAISSDKEAEHGLLRIIQDSQNNSYEKIATYKEIHNRVYSLDDFKKLEETLV</sequence>
<organism evidence="1">
    <name type="scientific">uncultured Sulfurovum sp</name>
    <dbReference type="NCBI Taxonomy" id="269237"/>
    <lineage>
        <taxon>Bacteria</taxon>
        <taxon>Pseudomonadati</taxon>
        <taxon>Campylobacterota</taxon>
        <taxon>Epsilonproteobacteria</taxon>
        <taxon>Campylobacterales</taxon>
        <taxon>Sulfurovaceae</taxon>
        <taxon>Sulfurovum</taxon>
        <taxon>environmental samples</taxon>
    </lineage>
</organism>
<dbReference type="AlphaFoldDB" id="A0A6S6SXH0"/>